<dbReference type="Pfam" id="PF16697">
    <property type="entry name" value="Yop-YscD_cpl"/>
    <property type="match status" value="1"/>
</dbReference>
<feature type="domain" description="FHA" evidence="2">
    <location>
        <begin position="298"/>
        <end position="347"/>
    </location>
</feature>
<dbReference type="PROSITE" id="PS50006">
    <property type="entry name" value="FHA_DOMAIN"/>
    <property type="match status" value="1"/>
</dbReference>
<proteinExistence type="predicted"/>
<dbReference type="eggNOG" id="COG1716">
    <property type="taxonomic scope" value="Bacteria"/>
</dbReference>
<dbReference type="InterPro" id="IPR000253">
    <property type="entry name" value="FHA_dom"/>
</dbReference>
<dbReference type="EnsemblBacteria" id="AAM40880">
    <property type="protein sequence ID" value="AAM40880"/>
    <property type="gene ID" value="XCC1585"/>
</dbReference>
<dbReference type="InterPro" id="IPR032030">
    <property type="entry name" value="YscD_cytoplasmic_dom"/>
</dbReference>
<name>Q8PAA1_XANCP</name>
<feature type="transmembrane region" description="Helical" evidence="1">
    <location>
        <begin position="406"/>
        <end position="426"/>
    </location>
</feature>
<dbReference type="OrthoDB" id="5801518at2"/>
<dbReference type="Proteomes" id="UP000001010">
    <property type="component" value="Chromosome"/>
</dbReference>
<dbReference type="CDD" id="cd00060">
    <property type="entry name" value="FHA"/>
    <property type="match status" value="1"/>
</dbReference>
<protein>
    <recommendedName>
        <fullName evidence="2">FHA domain-containing protein</fullName>
    </recommendedName>
</protein>
<keyword evidence="1" id="KW-0472">Membrane</keyword>
<evidence type="ECO:0000313" key="3">
    <source>
        <dbReference type="EMBL" id="AAM40880.1"/>
    </source>
</evidence>
<dbReference type="AlphaFoldDB" id="Q8PAA1"/>
<accession>Q8PAA1</accession>
<gene>
    <name evidence="3" type="ordered locus">XCC1585</name>
</gene>
<keyword evidence="1" id="KW-0812">Transmembrane</keyword>
<dbReference type="InterPro" id="IPR008984">
    <property type="entry name" value="SMAD_FHA_dom_sf"/>
</dbReference>
<evidence type="ECO:0000259" key="2">
    <source>
        <dbReference type="PROSITE" id="PS50006"/>
    </source>
</evidence>
<keyword evidence="4" id="KW-1185">Reference proteome</keyword>
<dbReference type="HOGENOM" id="CLU_639263_0_0_6"/>
<sequence>MPVLHRPGEASIKHPPAGCGAGDLRLKPGAGSGQLFSQQAADLGLDHRLHGRQQKAQLSGDLHLLRQQIDRPIHARPRDAQGVAFPVRSDAVTIGQLACRILDRRTGLRRRSGMVVADIDTGHGFLKSCDGARIVRMCGARSKCSGMRYGAAGKPARLRRVRDLQVHFTHRQQPDHPLQPGVHRIVRHASGSVRIVDDAQGALLLAQFCLDQRGLWLQVANGIRGIHVNGRPVRRMALLRAGDALYADGVEMLLRSAPSSAPANDIQDDDAGLSEVCLLLRGLGGRHHGRSFTLDRSRLVGSDPAADIVIDDPAFAAQHARLERHGDRVLIRDLGSEEGSWINGVQVRDGWLQAGDQVVFDARHRFVVEVPKIQHDATWHVPESDPQPLPRVSEAPTRAPVKVARWPWLLLSAVLLAAALSALLWFGAR</sequence>
<organism evidence="3 4">
    <name type="scientific">Xanthomonas campestris pv. campestris (strain ATCC 33913 / DSM 3586 / NCPPB 528 / LMG 568 / P 25)</name>
    <dbReference type="NCBI Taxonomy" id="190485"/>
    <lineage>
        <taxon>Bacteria</taxon>
        <taxon>Pseudomonadati</taxon>
        <taxon>Pseudomonadota</taxon>
        <taxon>Gammaproteobacteria</taxon>
        <taxon>Lysobacterales</taxon>
        <taxon>Lysobacteraceae</taxon>
        <taxon>Xanthomonas</taxon>
    </lineage>
</organism>
<evidence type="ECO:0000256" key="1">
    <source>
        <dbReference type="SAM" id="Phobius"/>
    </source>
</evidence>
<dbReference type="KEGG" id="xcc:XCC1585"/>
<dbReference type="Gene3D" id="2.60.200.20">
    <property type="match status" value="1"/>
</dbReference>
<reference evidence="3 4" key="1">
    <citation type="journal article" date="2002" name="Nature">
        <title>Comparison of the genomes of two Xanthomonas pathogens with differing host specificities.</title>
        <authorList>
            <person name="da Silva A.C."/>
            <person name="Ferro J.A."/>
            <person name="Reinach F.C."/>
            <person name="Farah C.S."/>
            <person name="Furlan L.R."/>
            <person name="Quaggio R.B."/>
            <person name="Monteiro-Vitorello C.B."/>
            <person name="Van Sluys M.A."/>
            <person name="Almeida N.F."/>
            <person name="Alves L.M."/>
            <person name="do Amaral A.M."/>
            <person name="Bertolini M.C."/>
            <person name="Camargo L.E."/>
            <person name="Camarotte G."/>
            <person name="Cannavan F."/>
            <person name="Cardozo J."/>
            <person name="Chambergo F."/>
            <person name="Ciapina L.P."/>
            <person name="Cicarelli R.M."/>
            <person name="Coutinho L.L."/>
            <person name="Cursino-Santos J.R."/>
            <person name="El-Dorry H."/>
            <person name="Faria J.B."/>
            <person name="Ferreira A.J."/>
            <person name="Ferreira R.C."/>
            <person name="Ferro M.I."/>
            <person name="Formighieri E.F."/>
            <person name="Franco M.C."/>
            <person name="Greggio C.C."/>
            <person name="Gruber A."/>
            <person name="Katsuyama A.M."/>
            <person name="Kishi L.T."/>
            <person name="Leite R.P."/>
            <person name="Lemos E.G."/>
            <person name="Lemos M.V."/>
            <person name="Locali E.C."/>
            <person name="Machado M.A."/>
            <person name="Madeira A.M."/>
            <person name="Martinez-Rossi N.M."/>
            <person name="Martins E.C."/>
            <person name="Meidanis J."/>
            <person name="Menck C.F."/>
            <person name="Miyaki C.Y."/>
            <person name="Moon D.H."/>
            <person name="Moreira L.M."/>
            <person name="Novo M.T."/>
            <person name="Okura V.K."/>
            <person name="Oliveira M.C."/>
            <person name="Oliveira V.R."/>
            <person name="Pereira H.A."/>
            <person name="Rossi A."/>
            <person name="Sena J.A."/>
            <person name="Silva C."/>
            <person name="de Souza R.F."/>
            <person name="Spinola L.A."/>
            <person name="Takita M.A."/>
            <person name="Tamura R.E."/>
            <person name="Teixeira E.C."/>
            <person name="Tezza R.I."/>
            <person name="Trindade dos Santos M."/>
            <person name="Truffi D."/>
            <person name="Tsai S.M."/>
            <person name="White F.F."/>
            <person name="Setubal J.C."/>
            <person name="Kitajima J.P."/>
        </authorList>
    </citation>
    <scope>NUCLEOTIDE SEQUENCE [LARGE SCALE GENOMIC DNA]</scope>
    <source>
        <strain evidence="4">ATCC 33913 / DSM 3586 / NCPPB 528 / LMG 568 / P 25</strain>
    </source>
</reference>
<dbReference type="EMBL" id="AE008922">
    <property type="protein sequence ID" value="AAM40880.1"/>
    <property type="molecule type" value="Genomic_DNA"/>
</dbReference>
<keyword evidence="1" id="KW-1133">Transmembrane helix</keyword>
<dbReference type="SUPFAM" id="SSF49879">
    <property type="entry name" value="SMAD/FHA domain"/>
    <property type="match status" value="1"/>
</dbReference>
<evidence type="ECO:0000313" key="4">
    <source>
        <dbReference type="Proteomes" id="UP000001010"/>
    </source>
</evidence>
<dbReference type="STRING" id="190485.XCC1585"/>
<dbReference type="PATRIC" id="fig|190485.4.peg.1699"/>
<dbReference type="SMART" id="SM00240">
    <property type="entry name" value="FHA"/>
    <property type="match status" value="1"/>
</dbReference>